<accession>A0A1I0SNI3</accession>
<dbReference type="EMBL" id="FOJM01000002">
    <property type="protein sequence ID" value="SFA41058.1"/>
    <property type="molecule type" value="Genomic_DNA"/>
</dbReference>
<dbReference type="RefSeq" id="WP_090980423.1">
    <property type="nucleotide sequence ID" value="NZ_FOJM01000002.1"/>
</dbReference>
<gene>
    <name evidence="1" type="ORF">SAMN04488511_102231</name>
</gene>
<proteinExistence type="predicted"/>
<evidence type="ECO:0000313" key="2">
    <source>
        <dbReference type="Proteomes" id="UP000198836"/>
    </source>
</evidence>
<keyword evidence="2" id="KW-1185">Reference proteome</keyword>
<organism evidence="1 2">
    <name type="scientific">Pedobacter suwonensis</name>
    <dbReference type="NCBI Taxonomy" id="332999"/>
    <lineage>
        <taxon>Bacteria</taxon>
        <taxon>Pseudomonadati</taxon>
        <taxon>Bacteroidota</taxon>
        <taxon>Sphingobacteriia</taxon>
        <taxon>Sphingobacteriales</taxon>
        <taxon>Sphingobacteriaceae</taxon>
        <taxon>Pedobacter</taxon>
    </lineage>
</organism>
<protein>
    <submittedName>
        <fullName evidence="1">Uncharacterized protein</fullName>
    </submittedName>
</protein>
<dbReference type="Proteomes" id="UP000198836">
    <property type="component" value="Unassembled WGS sequence"/>
</dbReference>
<reference evidence="2" key="1">
    <citation type="submission" date="2016-10" db="EMBL/GenBank/DDBJ databases">
        <authorList>
            <person name="Varghese N."/>
            <person name="Submissions S."/>
        </authorList>
    </citation>
    <scope>NUCLEOTIDE SEQUENCE [LARGE SCALE GENOMIC DNA]</scope>
    <source>
        <strain evidence="2">DSM 18130</strain>
    </source>
</reference>
<dbReference type="STRING" id="332999.SAMN04488511_102231"/>
<name>A0A1I0SNI3_9SPHI</name>
<dbReference type="AlphaFoldDB" id="A0A1I0SNI3"/>
<evidence type="ECO:0000313" key="1">
    <source>
        <dbReference type="EMBL" id="SFA41058.1"/>
    </source>
</evidence>
<sequence length="200" mass="23046">MFPAVSVAKGICESYGISFRFNISGSLIFDYHNGQSEEFGENGHLVPLHGGFWSSRTMDLNIISQVYICSSAMEAIAFLHFNSSRFNRPCELLFVAISPHYIYPGEIFTELRKVKINLVLECGLVNTLRAIRFCMDYQGIASHFTFQDEHIFLRFSEHVLSIPQHCLSIRKVFLMANIRPSVRQYLPRSKISFLYEFLNQ</sequence>
<dbReference type="OrthoDB" id="796066at2"/>